<dbReference type="Gene3D" id="1.10.3720.10">
    <property type="entry name" value="MetI-like"/>
    <property type="match status" value="1"/>
</dbReference>
<dbReference type="PANTHER" id="PTHR43848">
    <property type="entry name" value="PUTRESCINE TRANSPORT SYSTEM PERMEASE PROTEIN POTI"/>
    <property type="match status" value="1"/>
</dbReference>
<sequence length="275" mass="30842">MNIIEKRWKHVRPILYKVVVILLTVLVYFMVYFPILVIILLSINESESGQTFTALSLKWYAEIFRNERLLTAIINTVTIALISTVVATIVGTLTAIGISSLTKSRRIQFMVLNNIPVINPDIVTGLSLMLVFSLLPISFGMPTMLLAHIFFSIPFVVLTVLPKLKELDPNLMDAALDLGCNYFQGVYKVIIPSIKTSIIAGALIAFTMSIDDFVISYFTTGNGFQNVSIWIYSRLGRRTFSPAVYAYNTLIVFVTIGVLGYINIRMNVRLKGEKK</sequence>
<keyword evidence="4" id="KW-1003">Cell membrane</keyword>
<evidence type="ECO:0000256" key="5">
    <source>
        <dbReference type="ARBA" id="ARBA00022692"/>
    </source>
</evidence>
<feature type="transmembrane region" description="Helical" evidence="8">
    <location>
        <begin position="14"/>
        <end position="43"/>
    </location>
</feature>
<dbReference type="GO" id="GO:0055085">
    <property type="term" value="P:transmembrane transport"/>
    <property type="evidence" value="ECO:0007669"/>
    <property type="project" value="InterPro"/>
</dbReference>
<evidence type="ECO:0000256" key="8">
    <source>
        <dbReference type="RuleBase" id="RU363032"/>
    </source>
</evidence>
<dbReference type="InterPro" id="IPR051789">
    <property type="entry name" value="Bact_Polyamine_Transport"/>
</dbReference>
<feature type="transmembrane region" description="Helical" evidence="8">
    <location>
        <begin position="244"/>
        <end position="264"/>
    </location>
</feature>
<dbReference type="SUPFAM" id="SSF161098">
    <property type="entry name" value="MetI-like"/>
    <property type="match status" value="1"/>
</dbReference>
<feature type="transmembrane region" description="Helical" evidence="8">
    <location>
        <begin position="145"/>
        <end position="162"/>
    </location>
</feature>
<feature type="transmembrane region" description="Helical" evidence="8">
    <location>
        <begin position="69"/>
        <end position="96"/>
    </location>
</feature>
<keyword evidence="3 8" id="KW-0813">Transport</keyword>
<dbReference type="GO" id="GO:0005886">
    <property type="term" value="C:plasma membrane"/>
    <property type="evidence" value="ECO:0007669"/>
    <property type="project" value="UniProtKB-SubCell"/>
</dbReference>
<dbReference type="Pfam" id="PF00528">
    <property type="entry name" value="BPD_transp_1"/>
    <property type="match status" value="1"/>
</dbReference>
<feature type="domain" description="ABC transmembrane type-1" evidence="9">
    <location>
        <begin position="73"/>
        <end position="263"/>
    </location>
</feature>
<dbReference type="PROSITE" id="PS50928">
    <property type="entry name" value="ABC_TM1"/>
    <property type="match status" value="1"/>
</dbReference>
<dbReference type="CDD" id="cd06261">
    <property type="entry name" value="TM_PBP2"/>
    <property type="match status" value="1"/>
</dbReference>
<evidence type="ECO:0000256" key="1">
    <source>
        <dbReference type="ARBA" id="ARBA00004651"/>
    </source>
</evidence>
<comment type="subcellular location">
    <subcellularLocation>
        <location evidence="1 8">Cell membrane</location>
        <topology evidence="1 8">Multi-pass membrane protein</topology>
    </subcellularLocation>
</comment>
<evidence type="ECO:0000256" key="7">
    <source>
        <dbReference type="ARBA" id="ARBA00023136"/>
    </source>
</evidence>
<keyword evidence="7 8" id="KW-0472">Membrane</keyword>
<evidence type="ECO:0000313" key="10">
    <source>
        <dbReference type="EMBL" id="QMS86038.1"/>
    </source>
</evidence>
<evidence type="ECO:0000256" key="2">
    <source>
        <dbReference type="ARBA" id="ARBA00007069"/>
    </source>
</evidence>
<evidence type="ECO:0000256" key="6">
    <source>
        <dbReference type="ARBA" id="ARBA00022989"/>
    </source>
</evidence>
<evidence type="ECO:0000256" key="3">
    <source>
        <dbReference type="ARBA" id="ARBA00022448"/>
    </source>
</evidence>
<evidence type="ECO:0000259" key="9">
    <source>
        <dbReference type="PROSITE" id="PS50928"/>
    </source>
</evidence>
<keyword evidence="5 8" id="KW-0812">Transmembrane</keyword>
<dbReference type="PANTHER" id="PTHR43848:SF2">
    <property type="entry name" value="PUTRESCINE TRANSPORT SYSTEM PERMEASE PROTEIN POTI"/>
    <property type="match status" value="1"/>
</dbReference>
<dbReference type="InterPro" id="IPR035906">
    <property type="entry name" value="MetI-like_sf"/>
</dbReference>
<dbReference type="KEGG" id="xcl:G4Z02_07980"/>
<keyword evidence="6 8" id="KW-1133">Transmembrane helix</keyword>
<dbReference type="InterPro" id="IPR000515">
    <property type="entry name" value="MetI-like"/>
</dbReference>
<reference evidence="10 11" key="1">
    <citation type="submission" date="2020-02" db="EMBL/GenBank/DDBJ databases">
        <authorList>
            <person name="Zheng R.K."/>
            <person name="Sun C.M."/>
        </authorList>
    </citation>
    <scope>NUCLEOTIDE SEQUENCE [LARGE SCALE GENOMIC DNA]</scope>
    <source>
        <strain evidence="11">zrk13</strain>
    </source>
</reference>
<dbReference type="AlphaFoldDB" id="A0A7L7KWD3"/>
<protein>
    <submittedName>
        <fullName evidence="10">ABC transporter permease</fullName>
    </submittedName>
</protein>
<dbReference type="Proteomes" id="UP000514720">
    <property type="component" value="Chromosome"/>
</dbReference>
<proteinExistence type="inferred from homology"/>
<feature type="transmembrane region" description="Helical" evidence="8">
    <location>
        <begin position="117"/>
        <end position="139"/>
    </location>
</feature>
<keyword evidence="11" id="KW-1185">Reference proteome</keyword>
<organism evidence="10 11">
    <name type="scientific">Candidatus Xianfuyuplasma coldseepsis</name>
    <dbReference type="NCBI Taxonomy" id="2782163"/>
    <lineage>
        <taxon>Bacteria</taxon>
        <taxon>Bacillati</taxon>
        <taxon>Mycoplasmatota</taxon>
        <taxon>Mollicutes</taxon>
        <taxon>Candidatus Izemoplasmatales</taxon>
        <taxon>Candidatus Izemoplasmataceae</taxon>
        <taxon>Candidatus Xianfuyuplasma</taxon>
    </lineage>
</organism>
<dbReference type="EMBL" id="CP048914">
    <property type="protein sequence ID" value="QMS86038.1"/>
    <property type="molecule type" value="Genomic_DNA"/>
</dbReference>
<comment type="similarity">
    <text evidence="2">Belongs to the binding-protein-dependent transport system permease family. CysTW subfamily.</text>
</comment>
<gene>
    <name evidence="10" type="ORF">G4Z02_07980</name>
</gene>
<evidence type="ECO:0000313" key="11">
    <source>
        <dbReference type="Proteomes" id="UP000514720"/>
    </source>
</evidence>
<evidence type="ECO:0000256" key="4">
    <source>
        <dbReference type="ARBA" id="ARBA00022475"/>
    </source>
</evidence>
<accession>A0A7L7KWD3</accession>
<name>A0A7L7KWD3_9MOLU</name>